<dbReference type="PANTHER" id="PTHR16301">
    <property type="entry name" value="IMPACT-RELATED"/>
    <property type="match status" value="1"/>
</dbReference>
<dbReference type="Gene3D" id="3.30.230.30">
    <property type="entry name" value="Impact, N-terminal domain"/>
    <property type="match status" value="1"/>
</dbReference>
<dbReference type="InterPro" id="IPR023582">
    <property type="entry name" value="Impact"/>
</dbReference>
<dbReference type="PROSITE" id="PS00910">
    <property type="entry name" value="UPF0029"/>
    <property type="match status" value="1"/>
</dbReference>
<organism evidence="4 5">
    <name type="scientific">Lentibacillus kimchii</name>
    <dbReference type="NCBI Taxonomy" id="1542911"/>
    <lineage>
        <taxon>Bacteria</taxon>
        <taxon>Bacillati</taxon>
        <taxon>Bacillota</taxon>
        <taxon>Bacilli</taxon>
        <taxon>Bacillales</taxon>
        <taxon>Bacillaceae</taxon>
        <taxon>Lentibacillus</taxon>
    </lineage>
</organism>
<evidence type="ECO:0000259" key="3">
    <source>
        <dbReference type="Pfam" id="PF09186"/>
    </source>
</evidence>
<proteinExistence type="inferred from homology"/>
<evidence type="ECO:0000259" key="2">
    <source>
        <dbReference type="Pfam" id="PF01205"/>
    </source>
</evidence>
<comment type="similarity">
    <text evidence="1">Belongs to the IMPACT family.</text>
</comment>
<dbReference type="RefSeq" id="WP_382360044.1">
    <property type="nucleotide sequence ID" value="NZ_JBHTGR010000055.1"/>
</dbReference>
<feature type="domain" description="UPF0029" evidence="3">
    <location>
        <begin position="140"/>
        <end position="195"/>
    </location>
</feature>
<dbReference type="Pfam" id="PF09186">
    <property type="entry name" value="DUF1949"/>
    <property type="match status" value="1"/>
</dbReference>
<dbReference type="InterPro" id="IPR035647">
    <property type="entry name" value="EFG_III/V"/>
</dbReference>
<evidence type="ECO:0000313" key="5">
    <source>
        <dbReference type="Proteomes" id="UP001596620"/>
    </source>
</evidence>
<reference evidence="5" key="1">
    <citation type="journal article" date="2019" name="Int. J. Syst. Evol. Microbiol.">
        <title>The Global Catalogue of Microorganisms (GCM) 10K type strain sequencing project: providing services to taxonomists for standard genome sequencing and annotation.</title>
        <authorList>
            <consortium name="The Broad Institute Genomics Platform"/>
            <consortium name="The Broad Institute Genome Sequencing Center for Infectious Disease"/>
            <person name="Wu L."/>
            <person name="Ma J."/>
        </authorList>
    </citation>
    <scope>NUCLEOTIDE SEQUENCE [LARGE SCALE GENOMIC DNA]</scope>
    <source>
        <strain evidence="5">JCM 30234</strain>
    </source>
</reference>
<dbReference type="InterPro" id="IPR020568">
    <property type="entry name" value="Ribosomal_Su5_D2-typ_SF"/>
</dbReference>
<evidence type="ECO:0000256" key="1">
    <source>
        <dbReference type="ARBA" id="ARBA00007665"/>
    </source>
</evidence>
<dbReference type="SUPFAM" id="SSF54980">
    <property type="entry name" value="EF-G C-terminal domain-like"/>
    <property type="match status" value="1"/>
</dbReference>
<name>A0ABW2UV14_9BACI</name>
<evidence type="ECO:0000313" key="4">
    <source>
        <dbReference type="EMBL" id="MFC7747762.1"/>
    </source>
</evidence>
<dbReference type="InterPro" id="IPR015269">
    <property type="entry name" value="UPF0029_Impact_C"/>
</dbReference>
<dbReference type="PANTHER" id="PTHR16301:SF20">
    <property type="entry name" value="IMPACT FAMILY MEMBER YIGZ"/>
    <property type="match status" value="1"/>
</dbReference>
<accession>A0ABW2UV14</accession>
<comment type="caution">
    <text evidence="4">The sequence shown here is derived from an EMBL/GenBank/DDBJ whole genome shotgun (WGS) entry which is preliminary data.</text>
</comment>
<dbReference type="InterPro" id="IPR001498">
    <property type="entry name" value="Impact_N"/>
</dbReference>
<feature type="domain" description="Impact N-terminal" evidence="2">
    <location>
        <begin position="19"/>
        <end position="124"/>
    </location>
</feature>
<dbReference type="Proteomes" id="UP001596620">
    <property type="component" value="Unassembled WGS sequence"/>
</dbReference>
<dbReference type="EMBL" id="JBHTGR010000055">
    <property type="protein sequence ID" value="MFC7747762.1"/>
    <property type="molecule type" value="Genomic_DNA"/>
</dbReference>
<dbReference type="InterPro" id="IPR015796">
    <property type="entry name" value="Impact_YigZ-like"/>
</dbReference>
<sequence length="210" mass="23481">MLSNYYTVKKEDTAEIVIQKSQFIGYVKRVETEDDAQAFVQQIKKKHHDATHNCSAYMIGEHNQIQKANDNGEPSGTAGIPILEVLKKKDLKDTAVVVTRYFGGIKLGAGGLIRAYSSTTSEAIQTAGVVERRLMKGFSITVNYALLGKVENALRNSDYILENIHYLDTVAFIVYVPDGEEDIFREWIVEITHDRAAFAEKGTAYVEIDV</sequence>
<dbReference type="Pfam" id="PF01205">
    <property type="entry name" value="Impact_N"/>
    <property type="match status" value="1"/>
</dbReference>
<dbReference type="NCBIfam" id="TIGR00257">
    <property type="entry name" value="IMPACT_YIGZ"/>
    <property type="match status" value="1"/>
</dbReference>
<keyword evidence="5" id="KW-1185">Reference proteome</keyword>
<gene>
    <name evidence="4" type="ORF">ACFQU8_11250</name>
</gene>
<protein>
    <submittedName>
        <fullName evidence="4">YigZ family protein</fullName>
    </submittedName>
</protein>
<dbReference type="SUPFAM" id="SSF54211">
    <property type="entry name" value="Ribosomal protein S5 domain 2-like"/>
    <property type="match status" value="1"/>
</dbReference>
<dbReference type="InterPro" id="IPR036956">
    <property type="entry name" value="Impact_N_sf"/>
</dbReference>
<dbReference type="InterPro" id="IPR020569">
    <property type="entry name" value="UPF0029_Impact_CS"/>
</dbReference>